<comment type="catalytic activity">
    <reaction evidence="2">
        <text>2,5-diamino-6-hydroxy-4-(5-phosphoribosylamino)-pyrimidine + H2O = 2,5,6-triamino-4-hydroxypyrimidine + D-ribose 5-phosphate</text>
        <dbReference type="Rhea" id="RHEA:23436"/>
        <dbReference type="ChEBI" id="CHEBI:15377"/>
        <dbReference type="ChEBI" id="CHEBI:58614"/>
        <dbReference type="ChEBI" id="CHEBI:78346"/>
        <dbReference type="ChEBI" id="CHEBI:137796"/>
    </reaction>
</comment>
<evidence type="ECO:0000313" key="5">
    <source>
        <dbReference type="Proteomes" id="UP000680638"/>
    </source>
</evidence>
<dbReference type="RefSeq" id="WP_212950502.1">
    <property type="nucleotide sequence ID" value="NZ_BORW01000014.1"/>
</dbReference>
<feature type="domain" description="NADAR" evidence="3">
    <location>
        <begin position="21"/>
        <end position="180"/>
    </location>
</feature>
<gene>
    <name evidence="4" type="ORF">J21TS3_29310</name>
</gene>
<evidence type="ECO:0000256" key="1">
    <source>
        <dbReference type="ARBA" id="ARBA00000022"/>
    </source>
</evidence>
<accession>A0ABQ4LXU9</accession>
<protein>
    <recommendedName>
        <fullName evidence="3">NADAR domain-containing protein</fullName>
    </recommendedName>
</protein>
<dbReference type="Proteomes" id="UP000680638">
    <property type="component" value="Unassembled WGS sequence"/>
</dbReference>
<name>A0ABQ4LXU9_9BACL</name>
<evidence type="ECO:0000313" key="4">
    <source>
        <dbReference type="EMBL" id="GIO68110.1"/>
    </source>
</evidence>
<dbReference type="EMBL" id="BORW01000014">
    <property type="protein sequence ID" value="GIO68110.1"/>
    <property type="molecule type" value="Genomic_DNA"/>
</dbReference>
<evidence type="ECO:0000259" key="3">
    <source>
        <dbReference type="Pfam" id="PF08719"/>
    </source>
</evidence>
<evidence type="ECO:0000256" key="2">
    <source>
        <dbReference type="ARBA" id="ARBA00000751"/>
    </source>
</evidence>
<dbReference type="Pfam" id="PF08719">
    <property type="entry name" value="NADAR"/>
    <property type="match status" value="1"/>
</dbReference>
<sequence length="193" mass="22060">MYSIQEIRQQFQKGRKLKYVFFWGHQPAADRSITKSCFSQWWPCRFTEDGVTYTSAEHYMMAGKARLFGDEEMLEHILAAKHPKQAKDLGRKVRGFDPKVWDEEGYRIVVRGNLAKFSQNEELGRFLLGTGTRVLVEASPVDRIWGVGLAADDERIENPLLWQGNNLLGFALMEVRDRLRADADGKGHGAILS</sequence>
<dbReference type="SUPFAM" id="SSF143990">
    <property type="entry name" value="YbiA-like"/>
    <property type="match status" value="1"/>
</dbReference>
<dbReference type="CDD" id="cd15457">
    <property type="entry name" value="NADAR"/>
    <property type="match status" value="1"/>
</dbReference>
<keyword evidence="5" id="KW-1185">Reference proteome</keyword>
<dbReference type="InterPro" id="IPR037238">
    <property type="entry name" value="YbiA-like_sf"/>
</dbReference>
<dbReference type="NCBIfam" id="TIGR02464">
    <property type="entry name" value="ribofla_fusion"/>
    <property type="match status" value="1"/>
</dbReference>
<comment type="catalytic activity">
    <reaction evidence="1">
        <text>5-amino-6-(5-phospho-D-ribosylamino)uracil + H2O = 5,6-diaminouracil + D-ribose 5-phosphate</text>
        <dbReference type="Rhea" id="RHEA:55020"/>
        <dbReference type="ChEBI" id="CHEBI:15377"/>
        <dbReference type="ChEBI" id="CHEBI:46252"/>
        <dbReference type="ChEBI" id="CHEBI:58453"/>
        <dbReference type="ChEBI" id="CHEBI:78346"/>
    </reaction>
</comment>
<dbReference type="Gene3D" id="1.10.357.40">
    <property type="entry name" value="YbiA-like"/>
    <property type="match status" value="1"/>
</dbReference>
<comment type="caution">
    <text evidence="4">The sequence shown here is derived from an EMBL/GenBank/DDBJ whole genome shotgun (WGS) entry which is preliminary data.</text>
</comment>
<reference evidence="4 5" key="1">
    <citation type="submission" date="2021-03" db="EMBL/GenBank/DDBJ databases">
        <title>Antimicrobial resistance genes in bacteria isolated from Japanese honey, and their potential for conferring macrolide and lincosamide resistance in the American foulbrood pathogen Paenibacillus larvae.</title>
        <authorList>
            <person name="Okamoto M."/>
            <person name="Kumagai M."/>
            <person name="Kanamori H."/>
            <person name="Takamatsu D."/>
        </authorList>
    </citation>
    <scope>NUCLEOTIDE SEQUENCE [LARGE SCALE GENOMIC DNA]</scope>
    <source>
        <strain evidence="4 5">J21TS3</strain>
    </source>
</reference>
<organism evidence="4 5">
    <name type="scientific">Paenibacillus cookii</name>
    <dbReference type="NCBI Taxonomy" id="157839"/>
    <lineage>
        <taxon>Bacteria</taxon>
        <taxon>Bacillati</taxon>
        <taxon>Bacillota</taxon>
        <taxon>Bacilli</taxon>
        <taxon>Bacillales</taxon>
        <taxon>Paenibacillaceae</taxon>
        <taxon>Paenibacillus</taxon>
    </lineage>
</organism>
<proteinExistence type="predicted"/>
<dbReference type="InterPro" id="IPR012816">
    <property type="entry name" value="NADAR"/>
</dbReference>